<keyword evidence="4" id="KW-0547">Nucleotide-binding</keyword>
<gene>
    <name evidence="8" type="primary">LIMK1_3</name>
    <name evidence="8" type="ORF">SK128_001822</name>
</gene>
<sequence>MAPEMMKGNKYDEKVDLFSFGIILCEIIGRVEADPDFMPRSMDFGLNEEVFQSKYCQECPEPFYKIAFLCCSINPDTRPAFEVMEVWLESLALHFTVGVPLPGNLLVDIYNFNTRSPSTSEASTPDELSPEIRHPPPLLRTISEGIYHTNDSQSCSSSTSFAFSDECSDSLEATVKGTRWDTRESVDTVSSDSLPCYKSKKDIVLESSSVINSSLEAKVDLDQESVPCVHSTFYKTPENSSVELMECTQL</sequence>
<dbReference type="InterPro" id="IPR000719">
    <property type="entry name" value="Prot_kinase_dom"/>
</dbReference>
<dbReference type="PANTHER" id="PTHR46485:SF4">
    <property type="entry name" value="LIM DOMAIN KINASE 1"/>
    <property type="match status" value="1"/>
</dbReference>
<accession>A0AAN9A9G5</accession>
<dbReference type="EMBL" id="JAXCGZ010011449">
    <property type="protein sequence ID" value="KAK7074812.1"/>
    <property type="molecule type" value="Genomic_DNA"/>
</dbReference>
<keyword evidence="6" id="KW-0067">ATP-binding</keyword>
<dbReference type="EC" id="2.7.11.1" evidence="8"/>
<evidence type="ECO:0000256" key="4">
    <source>
        <dbReference type="ARBA" id="ARBA00022741"/>
    </source>
</evidence>
<dbReference type="GO" id="GO:0005524">
    <property type="term" value="F:ATP binding"/>
    <property type="evidence" value="ECO:0007669"/>
    <property type="project" value="UniProtKB-KW"/>
</dbReference>
<dbReference type="PANTHER" id="PTHR46485">
    <property type="entry name" value="LIM DOMAIN KINASE 1"/>
    <property type="match status" value="1"/>
</dbReference>
<evidence type="ECO:0000313" key="9">
    <source>
        <dbReference type="Proteomes" id="UP001381693"/>
    </source>
</evidence>
<keyword evidence="2" id="KW-0723">Serine/threonine-protein kinase</keyword>
<keyword evidence="9" id="KW-1185">Reference proteome</keyword>
<dbReference type="Pfam" id="PF07714">
    <property type="entry name" value="PK_Tyr_Ser-Thr"/>
    <property type="match status" value="1"/>
</dbReference>
<dbReference type="SUPFAM" id="SSF56112">
    <property type="entry name" value="Protein kinase-like (PK-like)"/>
    <property type="match status" value="1"/>
</dbReference>
<dbReference type="Gene3D" id="1.10.510.10">
    <property type="entry name" value="Transferase(Phosphotransferase) domain 1"/>
    <property type="match status" value="1"/>
</dbReference>
<evidence type="ECO:0000256" key="1">
    <source>
        <dbReference type="ARBA" id="ARBA00005843"/>
    </source>
</evidence>
<dbReference type="GO" id="GO:0030036">
    <property type="term" value="P:actin cytoskeleton organization"/>
    <property type="evidence" value="ECO:0007669"/>
    <property type="project" value="TreeGrafter"/>
</dbReference>
<dbReference type="GO" id="GO:0004674">
    <property type="term" value="F:protein serine/threonine kinase activity"/>
    <property type="evidence" value="ECO:0007669"/>
    <property type="project" value="UniProtKB-KW"/>
</dbReference>
<evidence type="ECO:0000256" key="5">
    <source>
        <dbReference type="ARBA" id="ARBA00022777"/>
    </source>
</evidence>
<evidence type="ECO:0000313" key="8">
    <source>
        <dbReference type="EMBL" id="KAK7074812.1"/>
    </source>
</evidence>
<reference evidence="8 9" key="1">
    <citation type="submission" date="2023-11" db="EMBL/GenBank/DDBJ databases">
        <title>Halocaridina rubra genome assembly.</title>
        <authorList>
            <person name="Smith C."/>
        </authorList>
    </citation>
    <scope>NUCLEOTIDE SEQUENCE [LARGE SCALE GENOMIC DNA]</scope>
    <source>
        <strain evidence="8">EP-1</strain>
        <tissue evidence="8">Whole</tissue>
    </source>
</reference>
<comment type="similarity">
    <text evidence="1">Belongs to the protein kinase superfamily. TKL Ser/Thr protein kinase family.</text>
</comment>
<proteinExistence type="inferred from homology"/>
<dbReference type="AlphaFoldDB" id="A0AAN9A9G5"/>
<evidence type="ECO:0000256" key="6">
    <source>
        <dbReference type="ARBA" id="ARBA00022840"/>
    </source>
</evidence>
<keyword evidence="3 8" id="KW-0808">Transferase</keyword>
<dbReference type="GO" id="GO:0005737">
    <property type="term" value="C:cytoplasm"/>
    <property type="evidence" value="ECO:0007669"/>
    <property type="project" value="TreeGrafter"/>
</dbReference>
<evidence type="ECO:0000256" key="3">
    <source>
        <dbReference type="ARBA" id="ARBA00022679"/>
    </source>
</evidence>
<dbReference type="InterPro" id="IPR011009">
    <property type="entry name" value="Kinase-like_dom_sf"/>
</dbReference>
<organism evidence="8 9">
    <name type="scientific">Halocaridina rubra</name>
    <name type="common">Hawaiian red shrimp</name>
    <dbReference type="NCBI Taxonomy" id="373956"/>
    <lineage>
        <taxon>Eukaryota</taxon>
        <taxon>Metazoa</taxon>
        <taxon>Ecdysozoa</taxon>
        <taxon>Arthropoda</taxon>
        <taxon>Crustacea</taxon>
        <taxon>Multicrustacea</taxon>
        <taxon>Malacostraca</taxon>
        <taxon>Eumalacostraca</taxon>
        <taxon>Eucarida</taxon>
        <taxon>Decapoda</taxon>
        <taxon>Pleocyemata</taxon>
        <taxon>Caridea</taxon>
        <taxon>Atyoidea</taxon>
        <taxon>Atyidae</taxon>
        <taxon>Halocaridina</taxon>
    </lineage>
</organism>
<feature type="domain" description="Protein kinase" evidence="7">
    <location>
        <begin position="1"/>
        <end position="88"/>
    </location>
</feature>
<dbReference type="Proteomes" id="UP001381693">
    <property type="component" value="Unassembled WGS sequence"/>
</dbReference>
<dbReference type="PROSITE" id="PS50011">
    <property type="entry name" value="PROTEIN_KINASE_DOM"/>
    <property type="match status" value="1"/>
</dbReference>
<evidence type="ECO:0000259" key="7">
    <source>
        <dbReference type="PROSITE" id="PS50011"/>
    </source>
</evidence>
<evidence type="ECO:0000256" key="2">
    <source>
        <dbReference type="ARBA" id="ARBA00022527"/>
    </source>
</evidence>
<comment type="caution">
    <text evidence="8">The sequence shown here is derived from an EMBL/GenBank/DDBJ whole genome shotgun (WGS) entry which is preliminary data.</text>
</comment>
<dbReference type="GO" id="GO:0005634">
    <property type="term" value="C:nucleus"/>
    <property type="evidence" value="ECO:0007669"/>
    <property type="project" value="TreeGrafter"/>
</dbReference>
<name>A0AAN9A9G5_HALRR</name>
<protein>
    <submittedName>
        <fullName evidence="8">LIM domain kinase 1</fullName>
        <ecNumber evidence="8">2.7.11.1</ecNumber>
    </submittedName>
</protein>
<keyword evidence="5 8" id="KW-0418">Kinase</keyword>
<dbReference type="InterPro" id="IPR050940">
    <property type="entry name" value="Actin_reg-Ser/Thr_kinase"/>
</dbReference>
<dbReference type="InterPro" id="IPR001245">
    <property type="entry name" value="Ser-Thr/Tyr_kinase_cat_dom"/>
</dbReference>